<feature type="domain" description="PAS" evidence="7">
    <location>
        <begin position="50"/>
        <end position="94"/>
    </location>
</feature>
<evidence type="ECO:0000256" key="2">
    <source>
        <dbReference type="ARBA" id="ARBA00029447"/>
    </source>
</evidence>
<evidence type="ECO:0000256" key="5">
    <source>
        <dbReference type="SAM" id="MobiDB-lite"/>
    </source>
</evidence>
<dbReference type="Pfam" id="PF00015">
    <property type="entry name" value="MCPsignal"/>
    <property type="match status" value="1"/>
</dbReference>
<dbReference type="Proteomes" id="UP000199607">
    <property type="component" value="Unassembled WGS sequence"/>
</dbReference>
<dbReference type="Gene3D" id="1.10.287.950">
    <property type="entry name" value="Methyl-accepting chemotaxis protein"/>
    <property type="match status" value="1"/>
</dbReference>
<reference evidence="9" key="1">
    <citation type="submission" date="2016-10" db="EMBL/GenBank/DDBJ databases">
        <authorList>
            <person name="Varghese N."/>
            <person name="Submissions S."/>
        </authorList>
    </citation>
    <scope>NUCLEOTIDE SEQUENCE [LARGE SCALE GENOMIC DNA]</scope>
    <source>
        <strain evidence="9">CGMCC 1.7738</strain>
    </source>
</reference>
<dbReference type="SMART" id="SM00091">
    <property type="entry name" value="PAS"/>
    <property type="match status" value="1"/>
</dbReference>
<feature type="coiled-coil region" evidence="4">
    <location>
        <begin position="323"/>
        <end position="350"/>
    </location>
</feature>
<keyword evidence="4" id="KW-0175">Coiled coil</keyword>
<dbReference type="InterPro" id="IPR000014">
    <property type="entry name" value="PAS"/>
</dbReference>
<dbReference type="GO" id="GO:0007165">
    <property type="term" value="P:signal transduction"/>
    <property type="evidence" value="ECO:0007669"/>
    <property type="project" value="UniProtKB-KW"/>
</dbReference>
<evidence type="ECO:0000256" key="4">
    <source>
        <dbReference type="SAM" id="Coils"/>
    </source>
</evidence>
<feature type="compositionally biased region" description="Basic and acidic residues" evidence="5">
    <location>
        <begin position="563"/>
        <end position="574"/>
    </location>
</feature>
<dbReference type="GO" id="GO:0004888">
    <property type="term" value="F:transmembrane signaling receptor activity"/>
    <property type="evidence" value="ECO:0007669"/>
    <property type="project" value="InterPro"/>
</dbReference>
<feature type="region of interest" description="Disordered" evidence="5">
    <location>
        <begin position="259"/>
        <end position="288"/>
    </location>
</feature>
<sequence length="587" mass="62306">MFGLFAALRGDGASNGDDTDPVRGTAQTTVSATADTEVAADVGSLATLTSASVVESVLDGLDLPIFVVDDEGCFTHSNQACRDLFNRRRGELLGDCLFDYGEADNSVMRDVLESGTAVENLEDTVVVDGDEVPVSRSVFPLFDGEGVVVGAVEINRDISDKLDLQRREEQLETYQSSVVRELDESIERFSRGDLTVEPEISDPVADFPAIRNVHREFAGMAQNLSVAIEHTRTTLATARERADDLEAIAAEIAAQTEQTMASAEQIGESSDRVSTLAEKQTQEADVAEDSVSELSASIQEITASTQQIDVRASEAAETAVAGSREAESAIERMQAAIEASEENMATVESLESRMEAIDEMTEMIAKIADQTSLLALNANIEAARANTDGAGFKVVADEVKSLAEESKDAVADIADTVDDLRLGISETADTIETSNAEVKAGADAVNDVVDRIDDIADAIAETNQGVSEIANATENQATNAEVVLDVVGDLASRSTTVSGQMQEVAAGVSQQTTAIGHVGTVADEVSDISSEMTVQLRQFELGDSVESVDAQNGAQARADGGFEFERQFERKVDDSGYSGTPSSKRGR</sequence>
<evidence type="ECO:0000259" key="7">
    <source>
        <dbReference type="PROSITE" id="PS50112"/>
    </source>
</evidence>
<dbReference type="STRING" id="553466.SAMN04487950_1680"/>
<dbReference type="PANTHER" id="PTHR32089:SF112">
    <property type="entry name" value="LYSOZYME-LIKE PROTEIN-RELATED"/>
    <property type="match status" value="1"/>
</dbReference>
<dbReference type="NCBIfam" id="TIGR00229">
    <property type="entry name" value="sensory_box"/>
    <property type="match status" value="1"/>
</dbReference>
<feature type="compositionally biased region" description="Polar residues" evidence="5">
    <location>
        <begin position="577"/>
        <end position="587"/>
    </location>
</feature>
<feature type="region of interest" description="Disordered" evidence="5">
    <location>
        <begin position="558"/>
        <end position="587"/>
    </location>
</feature>
<evidence type="ECO:0000313" key="9">
    <source>
        <dbReference type="Proteomes" id="UP000199607"/>
    </source>
</evidence>
<evidence type="ECO:0000256" key="3">
    <source>
        <dbReference type="PROSITE-ProRule" id="PRU00284"/>
    </source>
</evidence>
<dbReference type="GO" id="GO:0006935">
    <property type="term" value="P:chemotaxis"/>
    <property type="evidence" value="ECO:0007669"/>
    <property type="project" value="InterPro"/>
</dbReference>
<dbReference type="CDD" id="cd00130">
    <property type="entry name" value="PAS"/>
    <property type="match status" value="1"/>
</dbReference>
<dbReference type="InterPro" id="IPR035965">
    <property type="entry name" value="PAS-like_dom_sf"/>
</dbReference>
<protein>
    <submittedName>
        <fullName evidence="8">Methyl-accepting chemotaxis sensory transducer with Pas/Pac sensor</fullName>
    </submittedName>
</protein>
<dbReference type="AlphaFoldDB" id="A0A1I4DAE8"/>
<dbReference type="PRINTS" id="PR00260">
    <property type="entry name" value="CHEMTRNSDUCR"/>
</dbReference>
<dbReference type="Pfam" id="PF08448">
    <property type="entry name" value="PAS_4"/>
    <property type="match status" value="1"/>
</dbReference>
<dbReference type="InterPro" id="IPR004089">
    <property type="entry name" value="MCPsignal_dom"/>
</dbReference>
<dbReference type="SUPFAM" id="SSF58104">
    <property type="entry name" value="Methyl-accepting chemotaxis protein (MCP) signaling domain"/>
    <property type="match status" value="1"/>
</dbReference>
<dbReference type="EMBL" id="FOTC01000001">
    <property type="protein sequence ID" value="SFK89096.1"/>
    <property type="molecule type" value="Genomic_DNA"/>
</dbReference>
<evidence type="ECO:0000256" key="1">
    <source>
        <dbReference type="ARBA" id="ARBA00023224"/>
    </source>
</evidence>
<dbReference type="SMART" id="SM00283">
    <property type="entry name" value="MA"/>
    <property type="match status" value="1"/>
</dbReference>
<dbReference type="InterPro" id="IPR013656">
    <property type="entry name" value="PAS_4"/>
</dbReference>
<evidence type="ECO:0000259" key="6">
    <source>
        <dbReference type="PROSITE" id="PS50111"/>
    </source>
</evidence>
<dbReference type="CDD" id="cd11386">
    <property type="entry name" value="MCP_signal"/>
    <property type="match status" value="1"/>
</dbReference>
<name>A0A1I4DAE8_9EURY</name>
<keyword evidence="1 3" id="KW-0807">Transducer</keyword>
<accession>A0A1I4DAE8</accession>
<dbReference type="SUPFAM" id="SSF55785">
    <property type="entry name" value="PYP-like sensor domain (PAS domain)"/>
    <property type="match status" value="1"/>
</dbReference>
<dbReference type="PROSITE" id="PS50112">
    <property type="entry name" value="PAS"/>
    <property type="match status" value="1"/>
</dbReference>
<gene>
    <name evidence="8" type="ORF">SAMN04487950_1680</name>
</gene>
<keyword evidence="9" id="KW-1185">Reference proteome</keyword>
<evidence type="ECO:0000313" key="8">
    <source>
        <dbReference type="EMBL" id="SFK89096.1"/>
    </source>
</evidence>
<comment type="similarity">
    <text evidence="2">Belongs to the methyl-accepting chemotaxis (MCP) protein family.</text>
</comment>
<feature type="coiled-coil region" evidence="4">
    <location>
        <begin position="228"/>
        <end position="255"/>
    </location>
</feature>
<dbReference type="InterPro" id="IPR004090">
    <property type="entry name" value="Chemotax_Me-accpt_rcpt"/>
</dbReference>
<dbReference type="RefSeq" id="WP_089868157.1">
    <property type="nucleotide sequence ID" value="NZ_FOTC01000001.1"/>
</dbReference>
<dbReference type="Gene3D" id="3.30.450.20">
    <property type="entry name" value="PAS domain"/>
    <property type="match status" value="1"/>
</dbReference>
<dbReference type="PANTHER" id="PTHR32089">
    <property type="entry name" value="METHYL-ACCEPTING CHEMOTAXIS PROTEIN MCPB"/>
    <property type="match status" value="1"/>
</dbReference>
<feature type="domain" description="Methyl-accepting transducer" evidence="6">
    <location>
        <begin position="255"/>
        <end position="491"/>
    </location>
</feature>
<dbReference type="GO" id="GO:0016020">
    <property type="term" value="C:membrane"/>
    <property type="evidence" value="ECO:0007669"/>
    <property type="project" value="InterPro"/>
</dbReference>
<organism evidence="8 9">
    <name type="scientific">Halogranum rubrum</name>
    <dbReference type="NCBI Taxonomy" id="553466"/>
    <lineage>
        <taxon>Archaea</taxon>
        <taxon>Methanobacteriati</taxon>
        <taxon>Methanobacteriota</taxon>
        <taxon>Stenosarchaea group</taxon>
        <taxon>Halobacteria</taxon>
        <taxon>Halobacteriales</taxon>
        <taxon>Haloferacaceae</taxon>
    </lineage>
</organism>
<dbReference type="PROSITE" id="PS50111">
    <property type="entry name" value="CHEMOTAXIS_TRANSDUC_2"/>
    <property type="match status" value="1"/>
</dbReference>
<proteinExistence type="inferred from homology"/>